<evidence type="ECO:0000259" key="4">
    <source>
        <dbReference type="SMART" id="SM00479"/>
    </source>
</evidence>
<keyword evidence="6" id="KW-1185">Reference proteome</keyword>
<feature type="domain" description="Exonuclease" evidence="4">
    <location>
        <begin position="4"/>
        <end position="184"/>
    </location>
</feature>
<evidence type="ECO:0000313" key="6">
    <source>
        <dbReference type="Proteomes" id="UP001501153"/>
    </source>
</evidence>
<sequence length="215" mass="23761">MLHNLVVFDFETTGFNPVTDRIDQLAALKFEGGQLVDAFCHLVRTGADVPQDCVDLNGITREMCDREGLNEELAFRLLRNFMGTATLVAHNASFDTSFLHQAYLRLGGKALTNNFICTKTLAVAHLPRLSSLGADARTGKPFGPHTLSNLCLHYGIVLEGAHRALNDVQATYKLLDMLRATWNEEEVVGFLNCCGRGPKHHPQRGLPPHAKNIIQ</sequence>
<dbReference type="SMART" id="SM00479">
    <property type="entry name" value="EXOIII"/>
    <property type="match status" value="1"/>
</dbReference>
<name>A0ABP8I2E9_9BACT</name>
<keyword evidence="2" id="KW-0378">Hydrolase</keyword>
<evidence type="ECO:0000256" key="2">
    <source>
        <dbReference type="ARBA" id="ARBA00022801"/>
    </source>
</evidence>
<evidence type="ECO:0000256" key="3">
    <source>
        <dbReference type="ARBA" id="ARBA00022839"/>
    </source>
</evidence>
<comment type="caution">
    <text evidence="5">The sequence shown here is derived from an EMBL/GenBank/DDBJ whole genome shotgun (WGS) entry which is preliminary data.</text>
</comment>
<dbReference type="InterPro" id="IPR013520">
    <property type="entry name" value="Ribonucl_H"/>
</dbReference>
<dbReference type="InterPro" id="IPR012337">
    <property type="entry name" value="RNaseH-like_sf"/>
</dbReference>
<dbReference type="SUPFAM" id="SSF53098">
    <property type="entry name" value="Ribonuclease H-like"/>
    <property type="match status" value="1"/>
</dbReference>
<dbReference type="CDD" id="cd06127">
    <property type="entry name" value="DEDDh"/>
    <property type="match status" value="1"/>
</dbReference>
<dbReference type="Pfam" id="PF00929">
    <property type="entry name" value="RNase_T"/>
    <property type="match status" value="1"/>
</dbReference>
<accession>A0ABP8I2E9</accession>
<proteinExistence type="predicted"/>
<dbReference type="Proteomes" id="UP001501153">
    <property type="component" value="Unassembled WGS sequence"/>
</dbReference>
<dbReference type="Gene3D" id="3.30.420.10">
    <property type="entry name" value="Ribonuclease H-like superfamily/Ribonuclease H"/>
    <property type="match status" value="1"/>
</dbReference>
<dbReference type="InterPro" id="IPR036397">
    <property type="entry name" value="RNaseH_sf"/>
</dbReference>
<reference evidence="6" key="1">
    <citation type="journal article" date="2019" name="Int. J. Syst. Evol. Microbiol.">
        <title>The Global Catalogue of Microorganisms (GCM) 10K type strain sequencing project: providing services to taxonomists for standard genome sequencing and annotation.</title>
        <authorList>
            <consortium name="The Broad Institute Genomics Platform"/>
            <consortium name="The Broad Institute Genome Sequencing Center for Infectious Disease"/>
            <person name="Wu L."/>
            <person name="Ma J."/>
        </authorList>
    </citation>
    <scope>NUCLEOTIDE SEQUENCE [LARGE SCALE GENOMIC DNA]</scope>
    <source>
        <strain evidence="6">JCM 17923</strain>
    </source>
</reference>
<dbReference type="PANTHER" id="PTHR30231:SF4">
    <property type="entry name" value="PROTEIN NEN2"/>
    <property type="match status" value="1"/>
</dbReference>
<dbReference type="PANTHER" id="PTHR30231">
    <property type="entry name" value="DNA POLYMERASE III SUBUNIT EPSILON"/>
    <property type="match status" value="1"/>
</dbReference>
<gene>
    <name evidence="5" type="ORF">GCM10023185_07100</name>
</gene>
<dbReference type="RefSeq" id="WP_345233887.1">
    <property type="nucleotide sequence ID" value="NZ_BAABGZ010000010.1"/>
</dbReference>
<dbReference type="EMBL" id="BAABGZ010000010">
    <property type="protein sequence ID" value="GAA4349940.1"/>
    <property type="molecule type" value="Genomic_DNA"/>
</dbReference>
<keyword evidence="1" id="KW-0540">Nuclease</keyword>
<evidence type="ECO:0000313" key="5">
    <source>
        <dbReference type="EMBL" id="GAA4349940.1"/>
    </source>
</evidence>
<protein>
    <recommendedName>
        <fullName evidence="4">Exonuclease domain-containing protein</fullName>
    </recommendedName>
</protein>
<keyword evidence="3" id="KW-0269">Exonuclease</keyword>
<evidence type="ECO:0000256" key="1">
    <source>
        <dbReference type="ARBA" id="ARBA00022722"/>
    </source>
</evidence>
<organism evidence="5 6">
    <name type="scientific">Hymenobacter saemangeumensis</name>
    <dbReference type="NCBI Taxonomy" id="1084522"/>
    <lineage>
        <taxon>Bacteria</taxon>
        <taxon>Pseudomonadati</taxon>
        <taxon>Bacteroidota</taxon>
        <taxon>Cytophagia</taxon>
        <taxon>Cytophagales</taxon>
        <taxon>Hymenobacteraceae</taxon>
        <taxon>Hymenobacter</taxon>
    </lineage>
</organism>